<dbReference type="InterPro" id="IPR031583">
    <property type="entry name" value="PelD_GGDEF"/>
</dbReference>
<dbReference type="Gene3D" id="3.30.450.40">
    <property type="match status" value="1"/>
</dbReference>
<accession>A0A1D8IKY8</accession>
<feature type="domain" description="PelD GGDEF" evidence="1">
    <location>
        <begin position="311"/>
        <end position="434"/>
    </location>
</feature>
<dbReference type="AlphaFoldDB" id="A0A1D8IKY8"/>
<dbReference type="InterPro" id="IPR038367">
    <property type="entry name" value="PelD_GGDEF_sf"/>
</dbReference>
<dbReference type="KEGG" id="aprs:BI364_03195"/>
<organism evidence="2 3">
    <name type="scientific">Acidihalobacter yilgarnensis</name>
    <dbReference type="NCBI Taxonomy" id="2819280"/>
    <lineage>
        <taxon>Bacteria</taxon>
        <taxon>Pseudomonadati</taxon>
        <taxon>Pseudomonadota</taxon>
        <taxon>Gammaproteobacteria</taxon>
        <taxon>Chromatiales</taxon>
        <taxon>Ectothiorhodospiraceae</taxon>
        <taxon>Acidihalobacter</taxon>
    </lineage>
</organism>
<name>A0A1D8IKY8_9GAMM</name>
<evidence type="ECO:0000313" key="3">
    <source>
        <dbReference type="Proteomes" id="UP000095401"/>
    </source>
</evidence>
<dbReference type="SUPFAM" id="SSF55781">
    <property type="entry name" value="GAF domain-like"/>
    <property type="match status" value="1"/>
</dbReference>
<keyword evidence="3" id="KW-1185">Reference proteome</keyword>
<evidence type="ECO:0000313" key="2">
    <source>
        <dbReference type="EMBL" id="AOU97139.1"/>
    </source>
</evidence>
<dbReference type="InterPro" id="IPR029016">
    <property type="entry name" value="GAF-like_dom_sf"/>
</dbReference>
<dbReference type="Proteomes" id="UP000095401">
    <property type="component" value="Chromosome"/>
</dbReference>
<dbReference type="Gene3D" id="3.30.70.2880">
    <property type="match status" value="1"/>
</dbReference>
<protein>
    <recommendedName>
        <fullName evidence="1">PelD GGDEF domain-containing protein</fullName>
    </recommendedName>
</protein>
<reference evidence="3" key="1">
    <citation type="submission" date="2016-09" db="EMBL/GenBank/DDBJ databases">
        <title>Acidihalobacter prosperus F5.</title>
        <authorList>
            <person name="Khaleque H.N."/>
            <person name="Ramsay J.P."/>
            <person name="Kaksonen A.H."/>
            <person name="Boxall N.J."/>
            <person name="Watkin E.L.J."/>
        </authorList>
    </citation>
    <scope>NUCLEOTIDE SEQUENCE [LARGE SCALE GENOMIC DNA]</scope>
    <source>
        <strain evidence="3">F5</strain>
    </source>
</reference>
<dbReference type="RefSeq" id="WP_070077527.1">
    <property type="nucleotide sequence ID" value="NZ_CP017415.1"/>
</dbReference>
<gene>
    <name evidence="2" type="ORF">BI364_03195</name>
</gene>
<dbReference type="EMBL" id="CP017415">
    <property type="protein sequence ID" value="AOU97139.1"/>
    <property type="molecule type" value="Genomic_DNA"/>
</dbReference>
<sequence>MIERRPIRLGTLGPGPIAEILLLPLVTLWLGHLLSPANPFTTGGFPWLWLVPLLIGLRYGIGPALVSSGIMAVGGLWLPELGLGDEAMPMPQIVGGMIISLIGGQYANLWHGRLGQAEARLIYSENRLESLTRAFYVTRISHDRLEETLITRPVSLRGALEAVRAELQLNGARLNQTAGQALLQLLAHYCRLEAAALYVFEGARLDPTPVARLGQDIRFNPDDPLVSLALEREDAAYFSVDQIIDGLAGEYRLAIPIIAADGVRIGLLAVSDMPLLALDEENLLTATAILEYFADEAAAQRDIGGLLRHHPRCPAAFAHELYKICHLWSRVGAHSTLVLFRPIDPHANLNVLPLIHSVRRGLDQYWQNPLDEAAPGLLALLPLSGPTAASGFVTRVDALSREQLGTPLNETGWTAEIRAIDNADPDITLQTILSQERVA</sequence>
<proteinExistence type="predicted"/>
<evidence type="ECO:0000259" key="1">
    <source>
        <dbReference type="Pfam" id="PF16963"/>
    </source>
</evidence>
<dbReference type="Pfam" id="PF16963">
    <property type="entry name" value="PelD_GGDEF"/>
    <property type="match status" value="1"/>
</dbReference>